<keyword evidence="4 10" id="KW-0369">Histidine metabolism</keyword>
<comment type="catalytic activity">
    <reaction evidence="8 10">
        <text>4-imidazolone-5-propanoate = trans-urocanate + H2O</text>
        <dbReference type="Rhea" id="RHEA:13101"/>
        <dbReference type="ChEBI" id="CHEBI:15377"/>
        <dbReference type="ChEBI" id="CHEBI:17771"/>
        <dbReference type="ChEBI" id="CHEBI:77893"/>
        <dbReference type="EC" id="4.2.1.49"/>
    </reaction>
</comment>
<comment type="caution">
    <text evidence="14">The sequence shown here is derived from an EMBL/GenBank/DDBJ whole genome shotgun (WGS) entry which is preliminary data.</text>
</comment>
<comment type="function">
    <text evidence="9 10">Catalyzes the conversion of urocanate to 4-imidazolone-5-propionate.</text>
</comment>
<evidence type="ECO:0000256" key="6">
    <source>
        <dbReference type="ARBA" id="ARBA00023239"/>
    </source>
</evidence>
<dbReference type="RefSeq" id="WP_075977054.1">
    <property type="nucleotide sequence ID" value="NZ_MKQR01000026.1"/>
</dbReference>
<name>A0A1Q9LEC1_9PSEU</name>
<dbReference type="InterPro" id="IPR035401">
    <property type="entry name" value="Urocanase_C"/>
</dbReference>
<proteinExistence type="inferred from homology"/>
<dbReference type="Pfam" id="PF17392">
    <property type="entry name" value="Urocanase_C"/>
    <property type="match status" value="1"/>
</dbReference>
<comment type="cofactor">
    <cofactor evidence="10">
        <name>NAD(+)</name>
        <dbReference type="ChEBI" id="CHEBI:57540"/>
    </cofactor>
    <text evidence="10">Binds 1 NAD(+) per subunit.</text>
</comment>
<dbReference type="Proteomes" id="UP000186040">
    <property type="component" value="Unassembled WGS sequence"/>
</dbReference>
<dbReference type="GO" id="GO:0019556">
    <property type="term" value="P:L-histidine catabolic process to glutamate and formamide"/>
    <property type="evidence" value="ECO:0007669"/>
    <property type="project" value="UniProtKB-UniPathway"/>
</dbReference>
<feature type="domain" description="Urocanase Rossmann-like" evidence="11">
    <location>
        <begin position="138"/>
        <end position="345"/>
    </location>
</feature>
<dbReference type="GO" id="GO:0019557">
    <property type="term" value="P:L-histidine catabolic process to glutamate and formate"/>
    <property type="evidence" value="ECO:0007669"/>
    <property type="project" value="UniProtKB-UniPathway"/>
</dbReference>
<dbReference type="GO" id="GO:0016153">
    <property type="term" value="F:urocanate hydratase activity"/>
    <property type="evidence" value="ECO:0007669"/>
    <property type="project" value="UniProtKB-UniRule"/>
</dbReference>
<evidence type="ECO:0000313" key="14">
    <source>
        <dbReference type="EMBL" id="OLR90380.1"/>
    </source>
</evidence>
<evidence type="ECO:0000256" key="7">
    <source>
        <dbReference type="ARBA" id="ARBA00031640"/>
    </source>
</evidence>
<feature type="binding site" evidence="10">
    <location>
        <begin position="270"/>
        <end position="271"/>
    </location>
    <ligand>
        <name>NAD(+)</name>
        <dbReference type="ChEBI" id="CHEBI:57540"/>
    </ligand>
</feature>
<evidence type="ECO:0000256" key="3">
    <source>
        <dbReference type="ARBA" id="ARBA00011992"/>
    </source>
</evidence>
<dbReference type="PIRSF" id="PIRSF001423">
    <property type="entry name" value="Urocanate_hydrat"/>
    <property type="match status" value="1"/>
</dbReference>
<feature type="binding site" evidence="10">
    <location>
        <position position="199"/>
    </location>
    <ligand>
        <name>NAD(+)</name>
        <dbReference type="ChEBI" id="CHEBI:57540"/>
    </ligand>
</feature>
<dbReference type="InterPro" id="IPR038364">
    <property type="entry name" value="Urocanase_central_sf"/>
</dbReference>
<dbReference type="Pfam" id="PF17391">
    <property type="entry name" value="Urocanase_N"/>
    <property type="match status" value="1"/>
</dbReference>
<dbReference type="HAMAP" id="MF_00577">
    <property type="entry name" value="HutU"/>
    <property type="match status" value="1"/>
</dbReference>
<dbReference type="InterPro" id="IPR035400">
    <property type="entry name" value="Urocanase_N"/>
</dbReference>
<evidence type="ECO:0000259" key="11">
    <source>
        <dbReference type="Pfam" id="PF01175"/>
    </source>
</evidence>
<comment type="pathway">
    <text evidence="1 10">Amino-acid degradation; L-histidine degradation into L-glutamate; N-formimidoyl-L-glutamate from L-histidine: step 2/3.</text>
</comment>
<dbReference type="InterPro" id="IPR035085">
    <property type="entry name" value="Urocanase_Rossmann-like"/>
</dbReference>
<dbReference type="InterPro" id="IPR023637">
    <property type="entry name" value="Urocanase-like"/>
</dbReference>
<dbReference type="InterPro" id="IPR023636">
    <property type="entry name" value="Urocanase_CS"/>
</dbReference>
<dbReference type="UniPathway" id="UPA00379">
    <property type="reaction ID" value="UER00550"/>
</dbReference>
<dbReference type="FunFam" id="3.40.50.10730:FF:000001">
    <property type="entry name" value="Urocanate hydratase"/>
    <property type="match status" value="1"/>
</dbReference>
<keyword evidence="5 10" id="KW-0520">NAD</keyword>
<feature type="binding site" evidence="10">
    <location>
        <begin position="240"/>
        <end position="241"/>
    </location>
    <ligand>
        <name>NAD(+)</name>
        <dbReference type="ChEBI" id="CHEBI:57540"/>
    </ligand>
</feature>
<evidence type="ECO:0000256" key="5">
    <source>
        <dbReference type="ARBA" id="ARBA00023027"/>
    </source>
</evidence>
<reference evidence="14 15" key="1">
    <citation type="submission" date="2016-10" db="EMBL/GenBank/DDBJ databases">
        <title>The Draft Genome Sequence of Actinokineospora bangkokensis 44EHWT reveals the biosynthetic pathway of antifungal compounds Thailandins with unusual extender unit butylmalonyl-CoA.</title>
        <authorList>
            <person name="Greule A."/>
            <person name="Intra B."/>
            <person name="Flemming S."/>
            <person name="Rommel M.G."/>
            <person name="Panbangred W."/>
            <person name="Bechthold A."/>
        </authorList>
    </citation>
    <scope>NUCLEOTIDE SEQUENCE [LARGE SCALE GENOMIC DNA]</scope>
    <source>
        <strain evidence="14 15">44EHW</strain>
    </source>
</reference>
<feature type="domain" description="Urocanase N-terminal" evidence="12">
    <location>
        <begin position="9"/>
        <end position="135"/>
    </location>
</feature>
<dbReference type="NCBIfam" id="NF003820">
    <property type="entry name" value="PRK05414.1"/>
    <property type="match status" value="1"/>
</dbReference>
<evidence type="ECO:0000256" key="10">
    <source>
        <dbReference type="HAMAP-Rule" id="MF_00577"/>
    </source>
</evidence>
<dbReference type="SUPFAM" id="SSF111326">
    <property type="entry name" value="Urocanase"/>
    <property type="match status" value="1"/>
</dbReference>
<sequence>MTTPGPRPVRAARGTALTARGWQTEAALRMFHNNLDPEVAERPDDLVVYGGTGRAARDWASFEAITRELTDLREDETLLVQSGKPVGVLRTHEWAPRVLIANSNLVGDWATWPEFRRLEAQGLTMYGQMTAGSWIYIGTQGILQGTYETFAAVAAKRFGGTLRGTLTVTAGLGGMGGAQPLAVTMNEGVALCVEVDPDRARRRVQTRYLDELADSLDDAVARVTAARAAGRPLSVGVIGNAAEVLPELLRRGVEVDVVTDQTSAHDPLSYLPRGVDLADWRDYARDKPDEFTDRARASMAEHVEAMVGFLDAGAEVFDYGNSLRGEAQLAGYDRAFDFPGFVPAYIRPLFCEGRGPFRWAALSGDPADIAATDRAVLELFPDNEPLARWIRLAGERVAFQGLPARICWLGQGERHLAGLRFNELVASGELAAPVAIGRDHLDCGSVASPYRETEAMADGSDAIADWPLLNALVNTASGATWVSLHHGGGVGIGRSIHAGQVTVADGTPLAAQKLERVLTNDPTMGVLRHADAGYDRATEVATAHDIPVPMSRQ</sequence>
<feature type="binding site" evidence="10">
    <location>
        <begin position="261"/>
        <end position="265"/>
    </location>
    <ligand>
        <name>NAD(+)</name>
        <dbReference type="ChEBI" id="CHEBI:57540"/>
    </ligand>
</feature>
<dbReference type="PANTHER" id="PTHR12216:SF4">
    <property type="entry name" value="UROCANATE HYDRATASE"/>
    <property type="match status" value="1"/>
</dbReference>
<feature type="binding site" evidence="10">
    <location>
        <begin position="50"/>
        <end position="51"/>
    </location>
    <ligand>
        <name>NAD(+)</name>
        <dbReference type="ChEBI" id="CHEBI:57540"/>
    </ligand>
</feature>
<dbReference type="EC" id="4.2.1.49" evidence="3 10"/>
<organism evidence="14 15">
    <name type="scientific">Actinokineospora bangkokensis</name>
    <dbReference type="NCBI Taxonomy" id="1193682"/>
    <lineage>
        <taxon>Bacteria</taxon>
        <taxon>Bacillati</taxon>
        <taxon>Actinomycetota</taxon>
        <taxon>Actinomycetes</taxon>
        <taxon>Pseudonocardiales</taxon>
        <taxon>Pseudonocardiaceae</taxon>
        <taxon>Actinokineospora</taxon>
    </lineage>
</organism>
<dbReference type="InterPro" id="IPR055351">
    <property type="entry name" value="Urocanase"/>
</dbReference>
<keyword evidence="6 10" id="KW-0456">Lyase</keyword>
<keyword evidence="15" id="KW-1185">Reference proteome</keyword>
<protein>
    <recommendedName>
        <fullName evidence="3 10">Urocanate hydratase</fullName>
        <shortName evidence="10">Urocanase</shortName>
        <ecNumber evidence="3 10">4.2.1.49</ecNumber>
    </recommendedName>
    <alternativeName>
        <fullName evidence="7 10">Imidazolonepropionate hydrolase</fullName>
    </alternativeName>
</protein>
<evidence type="ECO:0000256" key="8">
    <source>
        <dbReference type="ARBA" id="ARBA00047623"/>
    </source>
</evidence>
<dbReference type="PANTHER" id="PTHR12216">
    <property type="entry name" value="UROCANATE HYDRATASE"/>
    <property type="match status" value="1"/>
</dbReference>
<dbReference type="NCBIfam" id="TIGR01228">
    <property type="entry name" value="hutU"/>
    <property type="match status" value="1"/>
</dbReference>
<comment type="similarity">
    <text evidence="2 10">Belongs to the urocanase family.</text>
</comment>
<feature type="binding site" evidence="10">
    <location>
        <position position="319"/>
    </location>
    <ligand>
        <name>NAD(+)</name>
        <dbReference type="ChEBI" id="CHEBI:57540"/>
    </ligand>
</feature>
<dbReference type="PROSITE" id="PS01233">
    <property type="entry name" value="UROCANASE"/>
    <property type="match status" value="1"/>
</dbReference>
<feature type="binding site" evidence="10">
    <location>
        <position position="128"/>
    </location>
    <ligand>
        <name>NAD(+)</name>
        <dbReference type="ChEBI" id="CHEBI:57540"/>
    </ligand>
</feature>
<evidence type="ECO:0000313" key="15">
    <source>
        <dbReference type="Proteomes" id="UP000186040"/>
    </source>
</evidence>
<evidence type="ECO:0000256" key="1">
    <source>
        <dbReference type="ARBA" id="ARBA00004794"/>
    </source>
</evidence>
<evidence type="ECO:0000256" key="9">
    <source>
        <dbReference type="ARBA" id="ARBA00056569"/>
    </source>
</evidence>
<dbReference type="GO" id="GO:0005737">
    <property type="term" value="C:cytoplasm"/>
    <property type="evidence" value="ECO:0007669"/>
    <property type="project" value="UniProtKB-SubCell"/>
</dbReference>
<keyword evidence="10" id="KW-0963">Cytoplasm</keyword>
<dbReference type="STRING" id="1193682.BJP25_27375"/>
<dbReference type="Pfam" id="PF01175">
    <property type="entry name" value="Urocanase"/>
    <property type="match status" value="1"/>
</dbReference>
<feature type="domain" description="Urocanase C-terminal" evidence="13">
    <location>
        <begin position="348"/>
        <end position="542"/>
    </location>
</feature>
<accession>A0A1Q9LEC1</accession>
<feature type="active site" evidence="10">
    <location>
        <position position="407"/>
    </location>
</feature>
<evidence type="ECO:0000256" key="2">
    <source>
        <dbReference type="ARBA" id="ARBA00007578"/>
    </source>
</evidence>
<gene>
    <name evidence="10" type="primary">hutU</name>
    <name evidence="14" type="ORF">BJP25_27375</name>
</gene>
<evidence type="ECO:0000259" key="13">
    <source>
        <dbReference type="Pfam" id="PF17392"/>
    </source>
</evidence>
<evidence type="ECO:0000256" key="4">
    <source>
        <dbReference type="ARBA" id="ARBA00022808"/>
    </source>
</evidence>
<dbReference type="InterPro" id="IPR036190">
    <property type="entry name" value="Urocanase_sf"/>
</dbReference>
<dbReference type="Gene3D" id="3.40.50.10730">
    <property type="entry name" value="Urocanase like domains"/>
    <property type="match status" value="1"/>
</dbReference>
<comment type="subcellular location">
    <subcellularLocation>
        <location evidence="10">Cytoplasm</location>
    </subcellularLocation>
</comment>
<evidence type="ECO:0000259" key="12">
    <source>
        <dbReference type="Pfam" id="PF17391"/>
    </source>
</evidence>
<feature type="binding site" evidence="10">
    <location>
        <position position="194"/>
    </location>
    <ligand>
        <name>NAD(+)</name>
        <dbReference type="ChEBI" id="CHEBI:57540"/>
    </ligand>
</feature>
<dbReference type="AlphaFoldDB" id="A0A1Q9LEC1"/>
<feature type="binding site" evidence="10">
    <location>
        <begin position="174"/>
        <end position="176"/>
    </location>
    <ligand>
        <name>NAD(+)</name>
        <dbReference type="ChEBI" id="CHEBI:57540"/>
    </ligand>
</feature>
<dbReference type="Gene3D" id="3.40.1770.10">
    <property type="entry name" value="Urocanase superfamily"/>
    <property type="match status" value="1"/>
</dbReference>
<dbReference type="EMBL" id="MKQR01000026">
    <property type="protein sequence ID" value="OLR90380.1"/>
    <property type="molecule type" value="Genomic_DNA"/>
</dbReference>
<feature type="binding site" evidence="10">
    <location>
        <position position="489"/>
    </location>
    <ligand>
        <name>NAD(+)</name>
        <dbReference type="ChEBI" id="CHEBI:57540"/>
    </ligand>
</feature>